<organism evidence="12 13">
    <name type="scientific">Cystobacter fuscus</name>
    <dbReference type="NCBI Taxonomy" id="43"/>
    <lineage>
        <taxon>Bacteria</taxon>
        <taxon>Pseudomonadati</taxon>
        <taxon>Myxococcota</taxon>
        <taxon>Myxococcia</taxon>
        <taxon>Myxococcales</taxon>
        <taxon>Cystobacterineae</taxon>
        <taxon>Archangiaceae</taxon>
        <taxon>Cystobacter</taxon>
    </lineage>
</organism>
<dbReference type="PANTHER" id="PTHR47861:SF3">
    <property type="entry name" value="FKBP-TYPE PEPTIDYL-PROLYL CIS-TRANS ISOMERASE SLYD"/>
    <property type="match status" value="1"/>
</dbReference>
<dbReference type="GO" id="GO:0042026">
    <property type="term" value="P:protein refolding"/>
    <property type="evidence" value="ECO:0007669"/>
    <property type="project" value="UniProtKB-ARBA"/>
</dbReference>
<dbReference type="InterPro" id="IPR001179">
    <property type="entry name" value="PPIase_FKBP_dom"/>
</dbReference>
<dbReference type="GO" id="GO:0003755">
    <property type="term" value="F:peptidyl-prolyl cis-trans isomerase activity"/>
    <property type="evidence" value="ECO:0007669"/>
    <property type="project" value="UniProtKB-UniRule"/>
</dbReference>
<evidence type="ECO:0000256" key="8">
    <source>
        <dbReference type="ARBA" id="ARBA00037071"/>
    </source>
</evidence>
<name>A0A250JGC9_9BACT</name>
<keyword evidence="5 9" id="KW-0697">Rotamase</keyword>
<evidence type="ECO:0000256" key="3">
    <source>
        <dbReference type="ARBA" id="ARBA00006577"/>
    </source>
</evidence>
<dbReference type="AlphaFoldDB" id="A0A250JGC9"/>
<dbReference type="KEGG" id="cfus:CYFUS_008433"/>
<evidence type="ECO:0000313" key="12">
    <source>
        <dbReference type="EMBL" id="ATB42954.1"/>
    </source>
</evidence>
<evidence type="ECO:0000256" key="9">
    <source>
        <dbReference type="PROSITE-ProRule" id="PRU00277"/>
    </source>
</evidence>
<evidence type="ECO:0000313" key="13">
    <source>
        <dbReference type="Proteomes" id="UP000217257"/>
    </source>
</evidence>
<comment type="function">
    <text evidence="8">Also involved in hydrogenase metallocenter assembly, probably by participating in the nickel insertion step. This function in hydrogenase biosynthesis requires chaperone activity and the presence of the metal-binding domain, but not PPIase activity.</text>
</comment>
<dbReference type="Proteomes" id="UP000217257">
    <property type="component" value="Chromosome"/>
</dbReference>
<comment type="catalytic activity">
    <reaction evidence="1 9 10">
        <text>[protein]-peptidylproline (omega=180) = [protein]-peptidylproline (omega=0)</text>
        <dbReference type="Rhea" id="RHEA:16237"/>
        <dbReference type="Rhea" id="RHEA-COMP:10747"/>
        <dbReference type="Rhea" id="RHEA-COMP:10748"/>
        <dbReference type="ChEBI" id="CHEBI:83833"/>
        <dbReference type="ChEBI" id="CHEBI:83834"/>
        <dbReference type="EC" id="5.2.1.8"/>
    </reaction>
</comment>
<dbReference type="GO" id="GO:0005737">
    <property type="term" value="C:cytoplasm"/>
    <property type="evidence" value="ECO:0007669"/>
    <property type="project" value="UniProtKB-SubCell"/>
</dbReference>
<keyword evidence="4" id="KW-0963">Cytoplasm</keyword>
<keyword evidence="6" id="KW-0143">Chaperone</keyword>
<dbReference type="InterPro" id="IPR046357">
    <property type="entry name" value="PPIase_dom_sf"/>
</dbReference>
<evidence type="ECO:0000256" key="5">
    <source>
        <dbReference type="ARBA" id="ARBA00023110"/>
    </source>
</evidence>
<comment type="similarity">
    <text evidence="3 10">Belongs to the FKBP-type PPIase family.</text>
</comment>
<dbReference type="EMBL" id="CP022098">
    <property type="protein sequence ID" value="ATB42954.1"/>
    <property type="molecule type" value="Genomic_DNA"/>
</dbReference>
<protein>
    <recommendedName>
        <fullName evidence="10">Peptidyl-prolyl cis-trans isomerase</fullName>
        <ecNumber evidence="10">5.2.1.8</ecNumber>
    </recommendedName>
</protein>
<evidence type="ECO:0000256" key="2">
    <source>
        <dbReference type="ARBA" id="ARBA00004496"/>
    </source>
</evidence>
<dbReference type="SUPFAM" id="SSF54534">
    <property type="entry name" value="FKBP-like"/>
    <property type="match status" value="1"/>
</dbReference>
<comment type="subcellular location">
    <subcellularLocation>
        <location evidence="2">Cytoplasm</location>
    </subcellularLocation>
</comment>
<evidence type="ECO:0000256" key="1">
    <source>
        <dbReference type="ARBA" id="ARBA00000971"/>
    </source>
</evidence>
<dbReference type="Gene3D" id="3.10.50.40">
    <property type="match status" value="1"/>
</dbReference>
<dbReference type="PANTHER" id="PTHR47861">
    <property type="entry name" value="FKBP-TYPE PEPTIDYL-PROLYL CIS-TRANS ISOMERASE SLYD"/>
    <property type="match status" value="1"/>
</dbReference>
<accession>A0A250JGC9</accession>
<evidence type="ECO:0000256" key="4">
    <source>
        <dbReference type="ARBA" id="ARBA00022490"/>
    </source>
</evidence>
<evidence type="ECO:0000256" key="10">
    <source>
        <dbReference type="RuleBase" id="RU003915"/>
    </source>
</evidence>
<reference evidence="12 13" key="1">
    <citation type="submission" date="2017-06" db="EMBL/GenBank/DDBJ databases">
        <title>Sequencing and comparative analysis of myxobacterial genomes.</title>
        <authorList>
            <person name="Rupp O."/>
            <person name="Goesmann A."/>
            <person name="Sogaard-Andersen L."/>
        </authorList>
    </citation>
    <scope>NUCLEOTIDE SEQUENCE [LARGE SCALE GENOMIC DNA]</scope>
    <source>
        <strain evidence="12 13">DSM 52655</strain>
    </source>
</reference>
<dbReference type="RefSeq" id="WP_095990437.1">
    <property type="nucleotide sequence ID" value="NZ_CP022098.1"/>
</dbReference>
<evidence type="ECO:0000256" key="7">
    <source>
        <dbReference type="ARBA" id="ARBA00023235"/>
    </source>
</evidence>
<keyword evidence="7 9" id="KW-0413">Isomerase</keyword>
<sequence>MKIAKDSVVSIEYRLHLGDGEVVDESEPGEPLEYLHGHDEIVPGLEKALEGKTKGESLKVVVSPEEGYGEIDPDGVEEVPRSEFPAEMEIKPGAILSATDHEGDEVDFLVKEVKGDTVVVDFNHPFAGKTLHFEVKVHNVRAATKEELEHGHAHGEHGHDHDH</sequence>
<dbReference type="PROSITE" id="PS50059">
    <property type="entry name" value="FKBP_PPIASE"/>
    <property type="match status" value="1"/>
</dbReference>
<dbReference type="Pfam" id="PF00254">
    <property type="entry name" value="FKBP_C"/>
    <property type="match status" value="1"/>
</dbReference>
<gene>
    <name evidence="12" type="ORF">CYFUS_008433</name>
</gene>
<evidence type="ECO:0000259" key="11">
    <source>
        <dbReference type="PROSITE" id="PS50059"/>
    </source>
</evidence>
<evidence type="ECO:0000256" key="6">
    <source>
        <dbReference type="ARBA" id="ARBA00023186"/>
    </source>
</evidence>
<dbReference type="EC" id="5.2.1.8" evidence="10"/>
<proteinExistence type="inferred from homology"/>
<feature type="domain" description="PPIase FKBP-type" evidence="11">
    <location>
        <begin position="6"/>
        <end position="80"/>
    </location>
</feature>